<dbReference type="GO" id="GO:0004930">
    <property type="term" value="F:G protein-coupled receptor activity"/>
    <property type="evidence" value="ECO:0007669"/>
    <property type="project" value="UniProtKB-KW"/>
</dbReference>
<sequence>MEGLNGTAASVLSSGASYTVPLTFFSLIICVFGLVGNGILLCLLFFKVKKNQFTFYVLNLSIADFTFLFGLSVWFIYLVCIFYGMSNSNHVTNLLACFCSLLYHFGFNSGIYLLTVIGLERCFAVLYPLWYQCKRPNNLGVYVCIAMWMLSILVTGLDEFVCGNGKQYLLPGSEDCTNINFFTSALYVCVVCIMLLSSVTLLYDIQKAPLRCHSPRLYIVIIASMTVFLLSVVPARILGLLIYFNILKSEKYVFSTFFITSISSALNCSANPYIYTIAARWGKNLCQGSSMKNALENMFKEAT</sequence>
<dbReference type="InterPro" id="IPR017452">
    <property type="entry name" value="GPCR_Rhodpsn_7TM"/>
</dbReference>
<dbReference type="PRINTS" id="PR02108">
    <property type="entry name" value="MRGPCRFAMILY"/>
</dbReference>
<dbReference type="InterPro" id="IPR026234">
    <property type="entry name" value="MRGPCRFAMILY"/>
</dbReference>
<dbReference type="AlphaFoldDB" id="A0A8T2JB53"/>
<dbReference type="PANTHER" id="PTHR11334:SF29">
    <property type="entry name" value="MAS-RELATED G-PROTEIN COUPLED RECEPTOR MEMBER X2"/>
    <property type="match status" value="1"/>
</dbReference>
<keyword evidence="4 10" id="KW-1133">Transmembrane helix</keyword>
<evidence type="ECO:0000256" key="5">
    <source>
        <dbReference type="ARBA" id="ARBA00023040"/>
    </source>
</evidence>
<feature type="transmembrane region" description="Helical" evidence="10">
    <location>
        <begin position="105"/>
        <end position="127"/>
    </location>
</feature>
<dbReference type="PROSITE" id="PS50262">
    <property type="entry name" value="G_PROTEIN_RECEP_F1_2"/>
    <property type="match status" value="1"/>
</dbReference>
<organism evidence="12 13">
    <name type="scientific">Hymenochirus boettgeri</name>
    <name type="common">Congo dwarf clawed frog</name>
    <dbReference type="NCBI Taxonomy" id="247094"/>
    <lineage>
        <taxon>Eukaryota</taxon>
        <taxon>Metazoa</taxon>
        <taxon>Chordata</taxon>
        <taxon>Craniata</taxon>
        <taxon>Vertebrata</taxon>
        <taxon>Euteleostomi</taxon>
        <taxon>Amphibia</taxon>
        <taxon>Batrachia</taxon>
        <taxon>Anura</taxon>
        <taxon>Pipoidea</taxon>
        <taxon>Pipidae</taxon>
        <taxon>Pipinae</taxon>
        <taxon>Hymenochirus</taxon>
    </lineage>
</organism>
<evidence type="ECO:0000259" key="11">
    <source>
        <dbReference type="PROSITE" id="PS50262"/>
    </source>
</evidence>
<evidence type="ECO:0000313" key="12">
    <source>
        <dbReference type="EMBL" id="KAG8442439.1"/>
    </source>
</evidence>
<dbReference type="InterPro" id="IPR000276">
    <property type="entry name" value="GPCR_Rhodpsn"/>
</dbReference>
<feature type="transmembrane region" description="Helical" evidence="10">
    <location>
        <begin position="181"/>
        <end position="205"/>
    </location>
</feature>
<evidence type="ECO:0000256" key="10">
    <source>
        <dbReference type="SAM" id="Phobius"/>
    </source>
</evidence>
<feature type="domain" description="G-protein coupled receptors family 1 profile" evidence="11">
    <location>
        <begin position="36"/>
        <end position="275"/>
    </location>
</feature>
<gene>
    <name evidence="12" type="ORF">GDO86_011283</name>
</gene>
<dbReference type="PROSITE" id="PS00237">
    <property type="entry name" value="G_PROTEIN_RECEP_F1_1"/>
    <property type="match status" value="1"/>
</dbReference>
<dbReference type="SUPFAM" id="SSF81321">
    <property type="entry name" value="Family A G protein-coupled receptor-like"/>
    <property type="match status" value="1"/>
</dbReference>
<comment type="subcellular location">
    <subcellularLocation>
        <location evidence="1">Cell membrane</location>
        <topology evidence="1">Multi-pass membrane protein</topology>
    </subcellularLocation>
</comment>
<dbReference type="EMBL" id="JAACNH010000005">
    <property type="protein sequence ID" value="KAG8442439.1"/>
    <property type="molecule type" value="Genomic_DNA"/>
</dbReference>
<accession>A0A8T2JB53</accession>
<comment type="caution">
    <text evidence="12">The sequence shown here is derived from an EMBL/GenBank/DDBJ whole genome shotgun (WGS) entry which is preliminary data.</text>
</comment>
<name>A0A8T2JB53_9PIPI</name>
<dbReference type="GO" id="GO:0005886">
    <property type="term" value="C:plasma membrane"/>
    <property type="evidence" value="ECO:0007669"/>
    <property type="project" value="UniProtKB-SubCell"/>
</dbReference>
<dbReference type="Proteomes" id="UP000812440">
    <property type="component" value="Chromosome 6"/>
</dbReference>
<protein>
    <recommendedName>
        <fullName evidence="11">G-protein coupled receptors family 1 profile domain-containing protein</fullName>
    </recommendedName>
</protein>
<evidence type="ECO:0000256" key="1">
    <source>
        <dbReference type="ARBA" id="ARBA00004651"/>
    </source>
</evidence>
<keyword evidence="5 9" id="KW-0297">G-protein coupled receptor</keyword>
<evidence type="ECO:0000313" key="13">
    <source>
        <dbReference type="Proteomes" id="UP000812440"/>
    </source>
</evidence>
<dbReference type="Pfam" id="PF00001">
    <property type="entry name" value="7tm_1"/>
    <property type="match status" value="1"/>
</dbReference>
<keyword evidence="6 10" id="KW-0472">Membrane</keyword>
<keyword evidence="8 9" id="KW-0807">Transducer</keyword>
<evidence type="ECO:0000256" key="4">
    <source>
        <dbReference type="ARBA" id="ARBA00022989"/>
    </source>
</evidence>
<feature type="transmembrane region" description="Helical" evidence="10">
    <location>
        <begin position="139"/>
        <end position="161"/>
    </location>
</feature>
<feature type="transmembrane region" description="Helical" evidence="10">
    <location>
        <begin position="252"/>
        <end position="275"/>
    </location>
</feature>
<evidence type="ECO:0000256" key="3">
    <source>
        <dbReference type="ARBA" id="ARBA00022692"/>
    </source>
</evidence>
<keyword evidence="7 9" id="KW-0675">Receptor</keyword>
<evidence type="ECO:0000256" key="9">
    <source>
        <dbReference type="RuleBase" id="RU000688"/>
    </source>
</evidence>
<keyword evidence="3 9" id="KW-0812">Transmembrane</keyword>
<comment type="similarity">
    <text evidence="9">Belongs to the G-protein coupled receptor 1 family.</text>
</comment>
<keyword evidence="13" id="KW-1185">Reference proteome</keyword>
<feature type="transmembrane region" description="Helical" evidence="10">
    <location>
        <begin position="58"/>
        <end position="85"/>
    </location>
</feature>
<feature type="transmembrane region" description="Helical" evidence="10">
    <location>
        <begin position="20"/>
        <end position="46"/>
    </location>
</feature>
<dbReference type="PRINTS" id="PR00237">
    <property type="entry name" value="GPCRRHODOPSN"/>
</dbReference>
<dbReference type="PANTHER" id="PTHR11334">
    <property type="entry name" value="MAS-RELATED G-PROTEIN COUPLED RECEPTOR"/>
    <property type="match status" value="1"/>
</dbReference>
<evidence type="ECO:0000256" key="8">
    <source>
        <dbReference type="ARBA" id="ARBA00023224"/>
    </source>
</evidence>
<feature type="transmembrane region" description="Helical" evidence="10">
    <location>
        <begin position="217"/>
        <end position="246"/>
    </location>
</feature>
<evidence type="ECO:0000256" key="6">
    <source>
        <dbReference type="ARBA" id="ARBA00023136"/>
    </source>
</evidence>
<dbReference type="OrthoDB" id="6091802at2759"/>
<keyword evidence="2" id="KW-1003">Cell membrane</keyword>
<reference evidence="12" key="1">
    <citation type="thesis" date="2020" institute="ProQuest LLC" country="789 East Eisenhower Parkway, Ann Arbor, MI, USA">
        <title>Comparative Genomics and Chromosome Evolution.</title>
        <authorList>
            <person name="Mudd A.B."/>
        </authorList>
    </citation>
    <scope>NUCLEOTIDE SEQUENCE</scope>
    <source>
        <strain evidence="12">Female2</strain>
        <tissue evidence="12">Blood</tissue>
    </source>
</reference>
<dbReference type="Gene3D" id="1.20.1070.10">
    <property type="entry name" value="Rhodopsin 7-helix transmembrane proteins"/>
    <property type="match status" value="1"/>
</dbReference>
<proteinExistence type="inferred from homology"/>
<evidence type="ECO:0000256" key="2">
    <source>
        <dbReference type="ARBA" id="ARBA00022475"/>
    </source>
</evidence>
<evidence type="ECO:0000256" key="7">
    <source>
        <dbReference type="ARBA" id="ARBA00023170"/>
    </source>
</evidence>